<name>A0ABR7UKI4_9BRAD</name>
<evidence type="ECO:0000313" key="2">
    <source>
        <dbReference type="Proteomes" id="UP000639516"/>
    </source>
</evidence>
<evidence type="ECO:0000313" key="1">
    <source>
        <dbReference type="EMBL" id="MBC9984120.1"/>
    </source>
</evidence>
<dbReference type="RefSeq" id="WP_188102895.1">
    <property type="nucleotide sequence ID" value="NZ_JAANIH010000029.1"/>
</dbReference>
<proteinExistence type="predicted"/>
<keyword evidence="2" id="KW-1185">Reference proteome</keyword>
<dbReference type="EMBL" id="JAATTO010000095">
    <property type="protein sequence ID" value="MBC9984120.1"/>
    <property type="molecule type" value="Genomic_DNA"/>
</dbReference>
<gene>
    <name evidence="1" type="ORF">HA482_38670</name>
</gene>
<sequence length="82" mass="9398">MATDDGNVVPFDYIYRGERHQCGYRIVGDKLVVVVGEKERIAERGRMMPDRLARVLVHELLVEAEFARRARETSNRPDAPPC</sequence>
<organism evidence="1 2">
    <name type="scientific">Bradyrhizobium campsiandrae</name>
    <dbReference type="NCBI Taxonomy" id="1729892"/>
    <lineage>
        <taxon>Bacteria</taxon>
        <taxon>Pseudomonadati</taxon>
        <taxon>Pseudomonadota</taxon>
        <taxon>Alphaproteobacteria</taxon>
        <taxon>Hyphomicrobiales</taxon>
        <taxon>Nitrobacteraceae</taxon>
        <taxon>Bradyrhizobium</taxon>
    </lineage>
</organism>
<reference evidence="1 2" key="1">
    <citation type="journal article" date="2020" name="Arch. Microbiol.">
        <title>Bradyrhizobium campsiandrae sp. nov., a nitrogen-fixing bacterial strain isolated from a native leguminous tree from the Amazon adapted to flooded conditions.</title>
        <authorList>
            <person name="Cabral Michel D."/>
            <person name="Martins da Costa E."/>
            <person name="Azarias Guimaraes A."/>
            <person name="Soares de Carvalho T."/>
            <person name="Santos de Castro Caputo P."/>
            <person name="Willems A."/>
            <person name="de Souza Moreira F.M."/>
        </authorList>
    </citation>
    <scope>NUCLEOTIDE SEQUENCE [LARGE SCALE GENOMIC DNA]</scope>
    <source>
        <strain evidence="2">INPA 384B</strain>
    </source>
</reference>
<accession>A0ABR7UKI4</accession>
<comment type="caution">
    <text evidence="1">The sequence shown here is derived from an EMBL/GenBank/DDBJ whole genome shotgun (WGS) entry which is preliminary data.</text>
</comment>
<dbReference type="Proteomes" id="UP000639516">
    <property type="component" value="Unassembled WGS sequence"/>
</dbReference>
<protein>
    <submittedName>
        <fullName evidence="1">Uncharacterized protein</fullName>
    </submittedName>
</protein>